<proteinExistence type="predicted"/>
<dbReference type="EMBL" id="JASBWR010000054">
    <property type="protein sequence ID" value="KAJ9102054.1"/>
    <property type="molecule type" value="Genomic_DNA"/>
</dbReference>
<accession>A0ACC2VRJ5</accession>
<gene>
    <name evidence="1" type="ORF">QFC19_004982</name>
</gene>
<keyword evidence="2" id="KW-1185">Reference proteome</keyword>
<comment type="caution">
    <text evidence="1">The sequence shown here is derived from an EMBL/GenBank/DDBJ whole genome shotgun (WGS) entry which is preliminary data.</text>
</comment>
<name>A0ACC2VRJ5_9TREE</name>
<dbReference type="Proteomes" id="UP001241377">
    <property type="component" value="Unassembled WGS sequence"/>
</dbReference>
<organism evidence="1 2">
    <name type="scientific">Naganishia cerealis</name>
    <dbReference type="NCBI Taxonomy" id="610337"/>
    <lineage>
        <taxon>Eukaryota</taxon>
        <taxon>Fungi</taxon>
        <taxon>Dikarya</taxon>
        <taxon>Basidiomycota</taxon>
        <taxon>Agaricomycotina</taxon>
        <taxon>Tremellomycetes</taxon>
        <taxon>Filobasidiales</taxon>
        <taxon>Filobasidiaceae</taxon>
        <taxon>Naganishia</taxon>
    </lineage>
</organism>
<protein>
    <submittedName>
        <fullName evidence="1">Uncharacterized protein</fullName>
    </submittedName>
</protein>
<evidence type="ECO:0000313" key="1">
    <source>
        <dbReference type="EMBL" id="KAJ9102054.1"/>
    </source>
</evidence>
<evidence type="ECO:0000313" key="2">
    <source>
        <dbReference type="Proteomes" id="UP001241377"/>
    </source>
</evidence>
<sequence>MSGFPQQSGEFQAGSKPEVNREAKESGKVDSQIGRRFERLFIYSSGPDCGRMETIVRSDLKGSSWPGVIQGQMVAPSSIIYAYSALGVQAVLPIVLGAFASVKTPRSIRKAVKAAYLERVAKIAYGNVNDRIPHPDEIYNALAGEEGPDDDEDEDEDRVGLQDSLWFPLMASCALFGFFILFKFVDPIWINRFISIYCELRLSKKDKQT</sequence>
<reference evidence="1" key="1">
    <citation type="submission" date="2023-04" db="EMBL/GenBank/DDBJ databases">
        <title>Draft Genome sequencing of Naganishia species isolated from polar environments using Oxford Nanopore Technology.</title>
        <authorList>
            <person name="Leo P."/>
            <person name="Venkateswaran K."/>
        </authorList>
    </citation>
    <scope>NUCLEOTIDE SEQUENCE</scope>
    <source>
        <strain evidence="1">MNA-CCFEE 5261</strain>
    </source>
</reference>